<feature type="compositionally biased region" description="Polar residues" evidence="1">
    <location>
        <begin position="131"/>
        <end position="140"/>
    </location>
</feature>
<feature type="compositionally biased region" description="Polar residues" evidence="1">
    <location>
        <begin position="404"/>
        <end position="418"/>
    </location>
</feature>
<evidence type="ECO:0000256" key="1">
    <source>
        <dbReference type="SAM" id="MobiDB-lite"/>
    </source>
</evidence>
<sequence>MGKYPALIAEQTFLLEPSLALTTFEPREIVPSHHFEVVAQLSFRTNQAFSDPSNDSPSRNLVFFRTKPPSGSSAQLARLFQANPLGLEALPLSNLDNPTHPFTLSLYGPIGIYLSDTGPSQSDSRVRKNSNRWANSSTRTPPLRQTAEPDVETTTRVPSVRVDGPNGNRSGLIIMRPVLIKTEIPSTFKQSDMSYLKERFNMPSQVELFALGPLERADSPREGWIYLYKIAFKIRLRLPFHYIINMAPHDAWKALLIIREVYSTGYTSEFGIRFVWTKRASNLSERLWITAEQKNVIRALLKTKTKSFFLYFLKIPSARHGCIRLLYGVPTDHLWASYPTINMGKLKMKISKAKLEAIKRKKKDKQSALKGGASSQADKGEERPNTMVSVQQSSLPIVIPCGDSSPSKRQRCSSPNSR</sequence>
<feature type="compositionally biased region" description="Polar residues" evidence="1">
    <location>
        <begin position="386"/>
        <end position="395"/>
    </location>
</feature>
<keyword evidence="3" id="KW-1185">Reference proteome</keyword>
<gene>
    <name evidence="2" type="ORF">FNV43_RR15458</name>
</gene>
<feature type="region of interest" description="Disordered" evidence="1">
    <location>
        <begin position="118"/>
        <end position="162"/>
    </location>
</feature>
<comment type="caution">
    <text evidence="2">The sequence shown here is derived from an EMBL/GenBank/DDBJ whole genome shotgun (WGS) entry which is preliminary data.</text>
</comment>
<evidence type="ECO:0000313" key="2">
    <source>
        <dbReference type="EMBL" id="KAF3441544.1"/>
    </source>
</evidence>
<organism evidence="2 3">
    <name type="scientific">Rhamnella rubrinervis</name>
    <dbReference type="NCBI Taxonomy" id="2594499"/>
    <lineage>
        <taxon>Eukaryota</taxon>
        <taxon>Viridiplantae</taxon>
        <taxon>Streptophyta</taxon>
        <taxon>Embryophyta</taxon>
        <taxon>Tracheophyta</taxon>
        <taxon>Spermatophyta</taxon>
        <taxon>Magnoliopsida</taxon>
        <taxon>eudicotyledons</taxon>
        <taxon>Gunneridae</taxon>
        <taxon>Pentapetalae</taxon>
        <taxon>rosids</taxon>
        <taxon>fabids</taxon>
        <taxon>Rosales</taxon>
        <taxon>Rhamnaceae</taxon>
        <taxon>rhamnoid group</taxon>
        <taxon>Rhamneae</taxon>
        <taxon>Rhamnella</taxon>
    </lineage>
</organism>
<dbReference type="EMBL" id="VOIH02000007">
    <property type="protein sequence ID" value="KAF3441544.1"/>
    <property type="molecule type" value="Genomic_DNA"/>
</dbReference>
<accession>A0A8K0E8Y2</accession>
<name>A0A8K0E8Y2_9ROSA</name>
<dbReference type="OrthoDB" id="1750920at2759"/>
<proteinExistence type="predicted"/>
<dbReference type="AlphaFoldDB" id="A0A8K0E8Y2"/>
<reference evidence="2" key="1">
    <citation type="submission" date="2020-03" db="EMBL/GenBank/DDBJ databases">
        <title>A high-quality chromosome-level genome assembly of a woody plant with both climbing and erect habits, Rhamnella rubrinervis.</title>
        <authorList>
            <person name="Lu Z."/>
            <person name="Yang Y."/>
            <person name="Zhu X."/>
            <person name="Sun Y."/>
        </authorList>
    </citation>
    <scope>NUCLEOTIDE SEQUENCE</scope>
    <source>
        <strain evidence="2">BYM</strain>
        <tissue evidence="2">Leaf</tissue>
    </source>
</reference>
<feature type="region of interest" description="Disordered" evidence="1">
    <location>
        <begin position="361"/>
        <end position="418"/>
    </location>
</feature>
<protein>
    <submittedName>
        <fullName evidence="2">Uncharacterized protein</fullName>
    </submittedName>
</protein>
<evidence type="ECO:0000313" key="3">
    <source>
        <dbReference type="Proteomes" id="UP000796880"/>
    </source>
</evidence>
<dbReference type="Proteomes" id="UP000796880">
    <property type="component" value="Unassembled WGS sequence"/>
</dbReference>